<feature type="transmembrane region" description="Helical" evidence="6">
    <location>
        <begin position="285"/>
        <end position="304"/>
    </location>
</feature>
<keyword evidence="8" id="KW-1185">Reference proteome</keyword>
<dbReference type="PANTHER" id="PTHR32196:SF63">
    <property type="entry name" value="INNER MEMBRANE ABC TRANSPORTER PERMEASE PROTEIN YJFF"/>
    <property type="match status" value="1"/>
</dbReference>
<protein>
    <submittedName>
        <fullName evidence="7">ABC transporter permease</fullName>
    </submittedName>
</protein>
<feature type="transmembrane region" description="Helical" evidence="6">
    <location>
        <begin position="138"/>
        <end position="156"/>
    </location>
</feature>
<feature type="transmembrane region" description="Helical" evidence="6">
    <location>
        <begin position="260"/>
        <end position="278"/>
    </location>
</feature>
<dbReference type="Pfam" id="PF02653">
    <property type="entry name" value="BPD_transp_2"/>
    <property type="match status" value="1"/>
</dbReference>
<evidence type="ECO:0000256" key="3">
    <source>
        <dbReference type="ARBA" id="ARBA00022692"/>
    </source>
</evidence>
<accession>A0ABY2SKI8</accession>
<keyword evidence="5 6" id="KW-0472">Membrane</keyword>
<comment type="caution">
    <text evidence="7">The sequence shown here is derived from an EMBL/GenBank/DDBJ whole genome shotgun (WGS) entry which is preliminary data.</text>
</comment>
<evidence type="ECO:0000256" key="6">
    <source>
        <dbReference type="SAM" id="Phobius"/>
    </source>
</evidence>
<keyword evidence="4 6" id="KW-1133">Transmembrane helix</keyword>
<evidence type="ECO:0000256" key="2">
    <source>
        <dbReference type="ARBA" id="ARBA00022475"/>
    </source>
</evidence>
<feature type="transmembrane region" description="Helical" evidence="6">
    <location>
        <begin position="310"/>
        <end position="334"/>
    </location>
</feature>
<dbReference type="EMBL" id="SZPQ01000021">
    <property type="protein sequence ID" value="TKI05242.1"/>
    <property type="molecule type" value="Genomic_DNA"/>
</dbReference>
<comment type="subcellular location">
    <subcellularLocation>
        <location evidence="1">Cell membrane</location>
        <topology evidence="1">Multi-pass membrane protein</topology>
    </subcellularLocation>
</comment>
<feature type="transmembrane region" description="Helical" evidence="6">
    <location>
        <begin position="26"/>
        <end position="46"/>
    </location>
</feature>
<feature type="transmembrane region" description="Helical" evidence="6">
    <location>
        <begin position="223"/>
        <end position="248"/>
    </location>
</feature>
<feature type="transmembrane region" description="Helical" evidence="6">
    <location>
        <begin position="108"/>
        <end position="131"/>
    </location>
</feature>
<dbReference type="PANTHER" id="PTHR32196">
    <property type="entry name" value="ABC TRANSPORTER PERMEASE PROTEIN YPHD-RELATED-RELATED"/>
    <property type="match status" value="1"/>
</dbReference>
<evidence type="ECO:0000313" key="7">
    <source>
        <dbReference type="EMBL" id="TKI05242.1"/>
    </source>
</evidence>
<dbReference type="InterPro" id="IPR001851">
    <property type="entry name" value="ABC_transp_permease"/>
</dbReference>
<evidence type="ECO:0000256" key="4">
    <source>
        <dbReference type="ARBA" id="ARBA00022989"/>
    </source>
</evidence>
<feature type="transmembrane region" description="Helical" evidence="6">
    <location>
        <begin position="52"/>
        <end position="72"/>
    </location>
</feature>
<keyword evidence="3 6" id="KW-0812">Transmembrane</keyword>
<name>A0ABY2SKI8_9HYPH</name>
<evidence type="ECO:0000256" key="1">
    <source>
        <dbReference type="ARBA" id="ARBA00004651"/>
    </source>
</evidence>
<reference evidence="7 8" key="1">
    <citation type="submission" date="2019-04" db="EMBL/GenBank/DDBJ databases">
        <authorList>
            <person name="Li M."/>
            <person name="Gao C."/>
        </authorList>
    </citation>
    <scope>NUCLEOTIDE SEQUENCE [LARGE SCALE GENOMIC DNA]</scope>
    <source>
        <strain evidence="7 8">BGMRC 2031</strain>
    </source>
</reference>
<dbReference type="RefSeq" id="WP_136991026.1">
    <property type="nucleotide sequence ID" value="NZ_SZPQ01000021.1"/>
</dbReference>
<proteinExistence type="predicted"/>
<feature type="transmembrane region" description="Helical" evidence="6">
    <location>
        <begin position="84"/>
        <end position="102"/>
    </location>
</feature>
<gene>
    <name evidence="7" type="ORF">FCN80_15280</name>
</gene>
<evidence type="ECO:0000313" key="8">
    <source>
        <dbReference type="Proteomes" id="UP000305202"/>
    </source>
</evidence>
<organism evidence="7 8">
    <name type="scientific">Martelella alba</name>
    <dbReference type="NCBI Taxonomy" id="2590451"/>
    <lineage>
        <taxon>Bacteria</taxon>
        <taxon>Pseudomonadati</taxon>
        <taxon>Pseudomonadota</taxon>
        <taxon>Alphaproteobacteria</taxon>
        <taxon>Hyphomicrobiales</taxon>
        <taxon>Aurantimonadaceae</taxon>
        <taxon>Martelella</taxon>
    </lineage>
</organism>
<evidence type="ECO:0000256" key="5">
    <source>
        <dbReference type="ARBA" id="ARBA00023136"/>
    </source>
</evidence>
<dbReference type="Proteomes" id="UP000305202">
    <property type="component" value="Unassembled WGS sequence"/>
</dbReference>
<sequence>MNKTALTVEEGLRHDTRRASRFNTELIAPALLMALTAALIIASRLLSPALGSWSQVMMIITLASFLLVVSFGQGLVILSGGMDLSVASLFMYGGVMSAGVIGGDGQDAAYMLPLILLSAGAIGAVNGLGVALLRIPPFIMTMGAGIIVASLALGATGGSTLGASPHQLTTLVKGNWLGIPCILLFFAAFSLLALLIQGHTVFGRHLYALGGNSRAASLSGLPVGMVTVLAYAISGLCAALGGALLTGYSDGATLRMGDPYLLPSIAAVVVGGSSILGGRGTFVGTLAGSLFLTTVDSIIAATGLDQGWRLIVSGAIIMVALIFQTGSINSIFILSKKMDYFSRKTI</sequence>
<keyword evidence="2" id="KW-1003">Cell membrane</keyword>
<feature type="transmembrane region" description="Helical" evidence="6">
    <location>
        <begin position="176"/>
        <end position="196"/>
    </location>
</feature>
<dbReference type="CDD" id="cd06579">
    <property type="entry name" value="TM_PBP1_transp_AraH_like"/>
    <property type="match status" value="1"/>
</dbReference>